<dbReference type="KEGG" id="aaut:ACETAC_00580"/>
<keyword evidence="3" id="KW-0378">Hydrolase</keyword>
<feature type="domain" description="CAAX prenyl protease 2/Lysostaphin resistance protein A-like" evidence="2">
    <location>
        <begin position="116"/>
        <end position="203"/>
    </location>
</feature>
<feature type="transmembrane region" description="Helical" evidence="1">
    <location>
        <begin position="9"/>
        <end position="26"/>
    </location>
</feature>
<keyword evidence="3" id="KW-0482">Metalloprotease</keyword>
<feature type="transmembrane region" description="Helical" evidence="1">
    <location>
        <begin position="273"/>
        <end position="295"/>
    </location>
</feature>
<feature type="transmembrane region" description="Helical" evidence="1">
    <location>
        <begin position="32"/>
        <end position="51"/>
    </location>
</feature>
<proteinExistence type="predicted"/>
<feature type="transmembrane region" description="Helical" evidence="1">
    <location>
        <begin position="152"/>
        <end position="184"/>
    </location>
</feature>
<organism evidence="3 4">
    <name type="scientific">Aceticella autotrophica</name>
    <dbReference type="NCBI Taxonomy" id="2755338"/>
    <lineage>
        <taxon>Bacteria</taxon>
        <taxon>Bacillati</taxon>
        <taxon>Bacillota</taxon>
        <taxon>Clostridia</taxon>
        <taxon>Thermoanaerobacterales</taxon>
        <taxon>Thermoanaerobacteraceae</taxon>
        <taxon>Aceticella</taxon>
    </lineage>
</organism>
<feature type="transmembrane region" description="Helical" evidence="1">
    <location>
        <begin position="190"/>
        <end position="211"/>
    </location>
</feature>
<gene>
    <name evidence="3" type="ORF">ACETAC_00580</name>
</gene>
<dbReference type="RefSeq" id="WP_284680163.1">
    <property type="nucleotide sequence ID" value="NZ_CP060096.1"/>
</dbReference>
<dbReference type="Proteomes" id="UP000671913">
    <property type="component" value="Chromosome"/>
</dbReference>
<sequence length="305" mass="34655">MRPSEKDANKVYFIVLILLITIGAYVQRKSLYSGLVITEFMIVLLPVLLYLCFNRFDIKYVLRFNTIKMKHVILIVGITLCGWFISTFFALLTNLILSKVGHLPLSPIPIAESPYQLMLQIFIISGIAAFCEEILMRGLIMRSYEMRGSLKAIIISALLFSMLHLNIQNFLSILFLGFLLGYVVHRTDSIFAGMIGHFTNNTFTLVMSYIMAHYPKTASAPHVANIAFAVILFYGILVFGSAICLYFLLKLFIKSTNPYIIYSTTPVKEDLEILFHWPLSASILIFIFMITLEIMKIAGITVKLF</sequence>
<reference evidence="3" key="1">
    <citation type="submission" date="2020-08" db="EMBL/GenBank/DDBJ databases">
        <title>Genomic insights into the carbon and energy metabolism of the first obligate autotrophic acetogenic bacterium Aceticella autotrophica gen. nov., sp. nov.</title>
        <authorList>
            <person name="Toshchakov S.V."/>
            <person name="Elcheninov A.G."/>
            <person name="Kublanov I.V."/>
            <person name="Frolov E.N."/>
            <person name="Lebedinsky A.V."/>
        </authorList>
    </citation>
    <scope>NUCLEOTIDE SEQUENCE</scope>
    <source>
        <strain evidence="3">3443-3Ac</strain>
    </source>
</reference>
<feature type="transmembrane region" description="Helical" evidence="1">
    <location>
        <begin position="117"/>
        <end position="140"/>
    </location>
</feature>
<keyword evidence="1" id="KW-0472">Membrane</keyword>
<evidence type="ECO:0000259" key="2">
    <source>
        <dbReference type="Pfam" id="PF02517"/>
    </source>
</evidence>
<keyword evidence="1" id="KW-1133">Transmembrane helix</keyword>
<evidence type="ECO:0000256" key="1">
    <source>
        <dbReference type="SAM" id="Phobius"/>
    </source>
</evidence>
<feature type="transmembrane region" description="Helical" evidence="1">
    <location>
        <begin position="72"/>
        <end position="97"/>
    </location>
</feature>
<name>A0A975AW36_9THEO</name>
<accession>A0A975AW36</accession>
<dbReference type="Pfam" id="PF02517">
    <property type="entry name" value="Rce1-like"/>
    <property type="match status" value="1"/>
</dbReference>
<evidence type="ECO:0000313" key="3">
    <source>
        <dbReference type="EMBL" id="QSZ27463.1"/>
    </source>
</evidence>
<dbReference type="GO" id="GO:0080120">
    <property type="term" value="P:CAAX-box protein maturation"/>
    <property type="evidence" value="ECO:0007669"/>
    <property type="project" value="UniProtKB-ARBA"/>
</dbReference>
<dbReference type="GO" id="GO:0008237">
    <property type="term" value="F:metallopeptidase activity"/>
    <property type="evidence" value="ECO:0007669"/>
    <property type="project" value="UniProtKB-KW"/>
</dbReference>
<evidence type="ECO:0000313" key="4">
    <source>
        <dbReference type="Proteomes" id="UP000671913"/>
    </source>
</evidence>
<dbReference type="GO" id="GO:0004175">
    <property type="term" value="F:endopeptidase activity"/>
    <property type="evidence" value="ECO:0007669"/>
    <property type="project" value="UniProtKB-ARBA"/>
</dbReference>
<protein>
    <submittedName>
        <fullName evidence="3">CPBP family intramembrane metalloprotease</fullName>
    </submittedName>
</protein>
<dbReference type="EMBL" id="CP060096">
    <property type="protein sequence ID" value="QSZ27463.1"/>
    <property type="molecule type" value="Genomic_DNA"/>
</dbReference>
<dbReference type="AlphaFoldDB" id="A0A975AW36"/>
<dbReference type="InterPro" id="IPR003675">
    <property type="entry name" value="Rce1/LyrA-like_dom"/>
</dbReference>
<keyword evidence="1" id="KW-0812">Transmembrane</keyword>
<keyword evidence="4" id="KW-1185">Reference proteome</keyword>
<feature type="transmembrane region" description="Helical" evidence="1">
    <location>
        <begin position="223"/>
        <end position="253"/>
    </location>
</feature>
<keyword evidence="3" id="KW-0645">Protease</keyword>